<feature type="transmembrane region" description="Helical" evidence="1">
    <location>
        <begin position="182"/>
        <end position="199"/>
    </location>
</feature>
<dbReference type="AlphaFoldDB" id="A0A7S2R5X8"/>
<proteinExistence type="predicted"/>
<keyword evidence="1" id="KW-0472">Membrane</keyword>
<keyword evidence="1" id="KW-1133">Transmembrane helix</keyword>
<dbReference type="EMBL" id="HBHJ01001605">
    <property type="protein sequence ID" value="CAD9661515.1"/>
    <property type="molecule type" value="Transcribed_RNA"/>
</dbReference>
<evidence type="ECO:0000256" key="1">
    <source>
        <dbReference type="SAM" id="Phobius"/>
    </source>
</evidence>
<organism evidence="2">
    <name type="scientific">Rhizochromulina marina</name>
    <dbReference type="NCBI Taxonomy" id="1034831"/>
    <lineage>
        <taxon>Eukaryota</taxon>
        <taxon>Sar</taxon>
        <taxon>Stramenopiles</taxon>
        <taxon>Ochrophyta</taxon>
        <taxon>Dictyochophyceae</taxon>
        <taxon>Rhizochromulinales</taxon>
        <taxon>Rhizochromulina</taxon>
    </lineage>
</organism>
<protein>
    <submittedName>
        <fullName evidence="2">Uncharacterized protein</fullName>
    </submittedName>
</protein>
<accession>A0A7S2R5X8</accession>
<feature type="transmembrane region" description="Helical" evidence="1">
    <location>
        <begin position="71"/>
        <end position="98"/>
    </location>
</feature>
<gene>
    <name evidence="2" type="ORF">RMAR1173_LOCUS1033</name>
</gene>
<evidence type="ECO:0000313" key="2">
    <source>
        <dbReference type="EMBL" id="CAD9661515.1"/>
    </source>
</evidence>
<feature type="transmembrane region" description="Helical" evidence="1">
    <location>
        <begin position="219"/>
        <end position="240"/>
    </location>
</feature>
<reference evidence="2" key="1">
    <citation type="submission" date="2021-01" db="EMBL/GenBank/DDBJ databases">
        <authorList>
            <person name="Corre E."/>
            <person name="Pelletier E."/>
            <person name="Niang G."/>
            <person name="Scheremetjew M."/>
            <person name="Finn R."/>
            <person name="Kale V."/>
            <person name="Holt S."/>
            <person name="Cochrane G."/>
            <person name="Meng A."/>
            <person name="Brown T."/>
            <person name="Cohen L."/>
        </authorList>
    </citation>
    <scope>NUCLEOTIDE SEQUENCE</scope>
    <source>
        <strain evidence="2">CCMP1243</strain>
    </source>
</reference>
<name>A0A7S2R5X8_9STRA</name>
<sequence length="249" mass="25852">MPAHEPIYPAEPALGVLLEQLCAELSGEEACPREVRPAVLQTCLFELPVISSCFTGLFLALTLRLPGLAKWGWATGFAGIMLAAMCGALRFLLVGIGADASAAVNAHQTATFLAEFFSLWGFGLGAVGIMHSPFAQTVKKNVVVVLLVVLAVALVAIAVETPMVSHVPIILLILAGGWSQRQSLRGIAMILGVVCMAVAPEAGKAGTSMLLGFSDVDVIHLFLSAGLLCFAATLSLSPAAGSREGKKGQ</sequence>
<keyword evidence="1" id="KW-0812">Transmembrane</keyword>
<feature type="transmembrane region" description="Helical" evidence="1">
    <location>
        <begin position="110"/>
        <end position="130"/>
    </location>
</feature>
<feature type="transmembrane region" description="Helical" evidence="1">
    <location>
        <begin position="43"/>
        <end position="65"/>
    </location>
</feature>
<feature type="transmembrane region" description="Helical" evidence="1">
    <location>
        <begin position="142"/>
        <end position="175"/>
    </location>
</feature>